<reference evidence="2 3" key="1">
    <citation type="journal article" date="2015" name="Nat. Commun.">
        <title>Outbred genome sequencing and CRISPR/Cas9 gene editing in butterflies.</title>
        <authorList>
            <person name="Li X."/>
            <person name="Fan D."/>
            <person name="Zhang W."/>
            <person name="Liu G."/>
            <person name="Zhang L."/>
            <person name="Zhao L."/>
            <person name="Fang X."/>
            <person name="Chen L."/>
            <person name="Dong Y."/>
            <person name="Chen Y."/>
            <person name="Ding Y."/>
            <person name="Zhao R."/>
            <person name="Feng M."/>
            <person name="Zhu Y."/>
            <person name="Feng Y."/>
            <person name="Jiang X."/>
            <person name="Zhu D."/>
            <person name="Xiang H."/>
            <person name="Feng X."/>
            <person name="Li S."/>
            <person name="Wang J."/>
            <person name="Zhang G."/>
            <person name="Kronforst M.R."/>
            <person name="Wang W."/>
        </authorList>
    </citation>
    <scope>NUCLEOTIDE SEQUENCE [LARGE SCALE GENOMIC DNA]</scope>
    <source>
        <strain evidence="2">Ya'a_city_454_Pm</strain>
        <tissue evidence="2">Whole body</tissue>
    </source>
</reference>
<protein>
    <submittedName>
        <fullName evidence="2">Uncharacterized protein</fullName>
    </submittedName>
</protein>
<accession>A0A0N0PEA4</accession>
<evidence type="ECO:0000313" key="3">
    <source>
        <dbReference type="Proteomes" id="UP000053240"/>
    </source>
</evidence>
<sequence length="100" mass="11139">MIDIDRVKVFLLILEQTLQMFHRRSQKSNANPYSRNKARVPILSAAEAFFWSPSATSLSRYGSHRPPRLVTAGGGCSPSAPPAFHIHSRGRAESTTWCRG</sequence>
<proteinExistence type="predicted"/>
<gene>
    <name evidence="2" type="ORF">RR48_01035</name>
</gene>
<name>A0A0N0PEA4_PAPMA</name>
<dbReference type="Proteomes" id="UP000053240">
    <property type="component" value="Unassembled WGS sequence"/>
</dbReference>
<keyword evidence="3" id="KW-1185">Reference proteome</keyword>
<dbReference type="InParanoid" id="A0A0N0PEA4"/>
<dbReference type="EMBL" id="KQ460035">
    <property type="protein sequence ID" value="KPJ18446.1"/>
    <property type="molecule type" value="Genomic_DNA"/>
</dbReference>
<evidence type="ECO:0000256" key="1">
    <source>
        <dbReference type="SAM" id="MobiDB-lite"/>
    </source>
</evidence>
<organism evidence="2 3">
    <name type="scientific">Papilio machaon</name>
    <name type="common">Old World swallowtail butterfly</name>
    <dbReference type="NCBI Taxonomy" id="76193"/>
    <lineage>
        <taxon>Eukaryota</taxon>
        <taxon>Metazoa</taxon>
        <taxon>Ecdysozoa</taxon>
        <taxon>Arthropoda</taxon>
        <taxon>Hexapoda</taxon>
        <taxon>Insecta</taxon>
        <taxon>Pterygota</taxon>
        <taxon>Neoptera</taxon>
        <taxon>Endopterygota</taxon>
        <taxon>Lepidoptera</taxon>
        <taxon>Glossata</taxon>
        <taxon>Ditrysia</taxon>
        <taxon>Papilionoidea</taxon>
        <taxon>Papilionidae</taxon>
        <taxon>Papilioninae</taxon>
        <taxon>Papilio</taxon>
    </lineage>
</organism>
<dbReference type="AlphaFoldDB" id="A0A0N0PEA4"/>
<evidence type="ECO:0000313" key="2">
    <source>
        <dbReference type="EMBL" id="KPJ18446.1"/>
    </source>
</evidence>
<feature type="region of interest" description="Disordered" evidence="1">
    <location>
        <begin position="72"/>
        <end position="100"/>
    </location>
</feature>